<keyword evidence="4" id="KW-1185">Reference proteome</keyword>
<evidence type="ECO:0000313" key="4">
    <source>
        <dbReference type="Proteomes" id="UP000245412"/>
    </source>
</evidence>
<dbReference type="Proteomes" id="UP000245412">
    <property type="component" value="Unassembled WGS sequence"/>
</dbReference>
<feature type="domain" description="DUF4097" evidence="2">
    <location>
        <begin position="62"/>
        <end position="256"/>
    </location>
</feature>
<evidence type="ECO:0000313" key="3">
    <source>
        <dbReference type="EMBL" id="PWJ78798.1"/>
    </source>
</evidence>
<reference evidence="3 4" key="1">
    <citation type="submission" date="2018-05" db="EMBL/GenBank/DDBJ databases">
        <authorList>
            <person name="Goeker M."/>
            <person name="Huntemann M."/>
            <person name="Clum A."/>
            <person name="Pillay M."/>
            <person name="Palaniappan K."/>
            <person name="Varghese N."/>
            <person name="Mikhailova N."/>
            <person name="Stamatis D."/>
            <person name="Reddy T."/>
            <person name="Daum C."/>
            <person name="Shapiro N."/>
            <person name="Ivanova N."/>
            <person name="Kyrpides N."/>
            <person name="Woyke T."/>
        </authorList>
    </citation>
    <scope>NUCLEOTIDE SEQUENCE [LARGE SCALE GENOMIC DNA]</scope>
    <source>
        <strain evidence="3 4">DSM 26524</strain>
    </source>
</reference>
<sequence>MKKYIKVLLIISGCLVLSGGIMLSAGVALGGRPGFVITRDGVRSEDKEGDFIEKEEEDLRNITSLDLKSWSGNIEIVESDKFKVEYGYWEDYTDPLYEIIDGKLTLKLSEKRGYRQSVFTGVYFGGSWEGKNKEDYIKLYVPSNIKFEEILIDSKYNDLHMNAVDTKQLILKADYSDISLDGIKAGSMDISSGYGELQAKNCSFQMADLKMDYGNAKLSDSEIGETQIAAKYGEVYISSVKAGSLKVGADYGTVSIKDVINTNDKKELETLELSAEYGDLELNHVKAETLSLNAESGNVSSNEVTIGTGVIQGDYCDIRFRELTVQNLDVEDDYGDIRLELTGDEDDYDFLLKAGYGEISLNGSNTEGTLERQKNRKNSISVKGDSSDITIHTN</sequence>
<dbReference type="EMBL" id="QGGY01000001">
    <property type="protein sequence ID" value="PWJ78798.1"/>
    <property type="molecule type" value="Genomic_DNA"/>
</dbReference>
<name>A0AB73T9U3_9FIRM</name>
<dbReference type="AlphaFoldDB" id="A0AB73T9U3"/>
<protein>
    <submittedName>
        <fullName evidence="3">DUF4097 and DUF4098 domain-containing protein YvlB</fullName>
    </submittedName>
</protein>
<evidence type="ECO:0000256" key="1">
    <source>
        <dbReference type="SAM" id="MobiDB-lite"/>
    </source>
</evidence>
<organism evidence="3 4">
    <name type="scientific">Murimonas intestini</name>
    <dbReference type="NCBI Taxonomy" id="1337051"/>
    <lineage>
        <taxon>Bacteria</taxon>
        <taxon>Bacillati</taxon>
        <taxon>Bacillota</taxon>
        <taxon>Clostridia</taxon>
        <taxon>Lachnospirales</taxon>
        <taxon>Lachnospiraceae</taxon>
        <taxon>Murimonas</taxon>
    </lineage>
</organism>
<evidence type="ECO:0000259" key="2">
    <source>
        <dbReference type="Pfam" id="PF13349"/>
    </source>
</evidence>
<comment type="caution">
    <text evidence="3">The sequence shown here is derived from an EMBL/GenBank/DDBJ whole genome shotgun (WGS) entry which is preliminary data.</text>
</comment>
<dbReference type="InterPro" id="IPR025164">
    <property type="entry name" value="Toastrack_DUF4097"/>
</dbReference>
<accession>A0AB73T9U3</accession>
<dbReference type="Pfam" id="PF13349">
    <property type="entry name" value="DUF4097"/>
    <property type="match status" value="1"/>
</dbReference>
<gene>
    <name evidence="3" type="ORF">C7383_101167</name>
</gene>
<dbReference type="RefSeq" id="WP_109624243.1">
    <property type="nucleotide sequence ID" value="NZ_JANKBI010000001.1"/>
</dbReference>
<proteinExistence type="predicted"/>
<feature type="region of interest" description="Disordered" evidence="1">
    <location>
        <begin position="366"/>
        <end position="394"/>
    </location>
</feature>